<gene>
    <name evidence="4" type="ORF">K8F61_05630</name>
</gene>
<feature type="region of interest" description="Disordered" evidence="1">
    <location>
        <begin position="35"/>
        <end position="65"/>
    </location>
</feature>
<protein>
    <recommendedName>
        <fullName evidence="3">DUF6993 domain-containing protein</fullName>
    </recommendedName>
</protein>
<reference evidence="4 5" key="1">
    <citation type="submission" date="2023-01" db="EMBL/GenBank/DDBJ databases">
        <title>Characterization of estradiol degrading bacteria Microbacterium sp. MZT7 and reveal degrading genes through genome analysis.</title>
        <authorList>
            <person name="Hao P."/>
            <person name="Gao Y."/>
        </authorList>
    </citation>
    <scope>NUCLEOTIDE SEQUENCE [LARGE SCALE GENOMIC DNA]</scope>
    <source>
        <strain evidence="4 5">MZT7</strain>
    </source>
</reference>
<evidence type="ECO:0000256" key="2">
    <source>
        <dbReference type="SAM" id="SignalP"/>
    </source>
</evidence>
<feature type="signal peptide" evidence="2">
    <location>
        <begin position="1"/>
        <end position="37"/>
    </location>
</feature>
<evidence type="ECO:0000259" key="3">
    <source>
        <dbReference type="Pfam" id="PF22504"/>
    </source>
</evidence>
<proteinExistence type="predicted"/>
<feature type="compositionally biased region" description="Low complexity" evidence="1">
    <location>
        <begin position="42"/>
        <end position="60"/>
    </location>
</feature>
<feature type="chain" id="PRO_5046525068" description="DUF6993 domain-containing protein" evidence="2">
    <location>
        <begin position="38"/>
        <end position="170"/>
    </location>
</feature>
<sequence>MRSVSSTLSREPRRLVTSVVAATAALLLLAGCTGQPAEDTRTTPTAEPSATAEPAPAGPALVPEGSAEDNLPFFQSIVAQVWASEQRVSSRAYVDALTAAGFNRADMQVTKDISTVEYPAESILFSVRWGTDQCLMGQVGPSTGDQPVTAVMPQLAEGRCLVGDTMPIDW</sequence>
<evidence type="ECO:0000313" key="5">
    <source>
        <dbReference type="Proteomes" id="UP001199642"/>
    </source>
</evidence>
<feature type="domain" description="DUF6993" evidence="3">
    <location>
        <begin position="79"/>
        <end position="164"/>
    </location>
</feature>
<dbReference type="EMBL" id="CP082781">
    <property type="protein sequence ID" value="UGS28467.1"/>
    <property type="molecule type" value="Genomic_DNA"/>
</dbReference>
<name>A0ABY3RX82_9MICO</name>
<dbReference type="PROSITE" id="PS51257">
    <property type="entry name" value="PROKAR_LIPOPROTEIN"/>
    <property type="match status" value="1"/>
</dbReference>
<dbReference type="Proteomes" id="UP001199642">
    <property type="component" value="Chromosome"/>
</dbReference>
<evidence type="ECO:0000256" key="1">
    <source>
        <dbReference type="SAM" id="MobiDB-lite"/>
    </source>
</evidence>
<dbReference type="Pfam" id="PF22504">
    <property type="entry name" value="DUF6993"/>
    <property type="match status" value="1"/>
</dbReference>
<evidence type="ECO:0000313" key="4">
    <source>
        <dbReference type="EMBL" id="UGS28467.1"/>
    </source>
</evidence>
<dbReference type="InterPro" id="IPR054262">
    <property type="entry name" value="DUF6993"/>
</dbReference>
<organism evidence="4 5">
    <name type="scientific">Microbacterium resistens</name>
    <dbReference type="NCBI Taxonomy" id="156977"/>
    <lineage>
        <taxon>Bacteria</taxon>
        <taxon>Bacillati</taxon>
        <taxon>Actinomycetota</taxon>
        <taxon>Actinomycetes</taxon>
        <taxon>Micrococcales</taxon>
        <taxon>Microbacteriaceae</taxon>
        <taxon>Microbacterium</taxon>
    </lineage>
</organism>
<accession>A0ABY3RX82</accession>
<keyword evidence="5" id="KW-1185">Reference proteome</keyword>
<keyword evidence="2" id="KW-0732">Signal</keyword>